<accession>A0ACC7NPB2</accession>
<dbReference type="EMBL" id="JAQQDW010000152">
    <property type="protein sequence ID" value="MFM0108949.1"/>
    <property type="molecule type" value="Genomic_DNA"/>
</dbReference>
<dbReference type="Proteomes" id="UP001629235">
    <property type="component" value="Unassembled WGS sequence"/>
</dbReference>
<keyword evidence="2" id="KW-1185">Reference proteome</keyword>
<comment type="caution">
    <text evidence="1">The sequence shown here is derived from an EMBL/GenBank/DDBJ whole genome shotgun (WGS) entry which is preliminary data.</text>
</comment>
<evidence type="ECO:0000313" key="1">
    <source>
        <dbReference type="EMBL" id="MFM0108949.1"/>
    </source>
</evidence>
<organism evidence="1 2">
    <name type="scientific">Paraburkholderia rhynchosiae</name>
    <dbReference type="NCBI Taxonomy" id="487049"/>
    <lineage>
        <taxon>Bacteria</taxon>
        <taxon>Pseudomonadati</taxon>
        <taxon>Pseudomonadota</taxon>
        <taxon>Betaproteobacteria</taxon>
        <taxon>Burkholderiales</taxon>
        <taxon>Burkholderiaceae</taxon>
        <taxon>Paraburkholderia</taxon>
    </lineage>
</organism>
<name>A0ACC7NPB2_9BURK</name>
<sequence>MSNINQKLVDILNPNTGVGIGRKEEQVDLYELLASERRADRTILYASAFGPLGSVFVHSVLVPKSSIKLRDKAGFTNWQGNPYDGPSCGSVYGGGEGARVEYDKGALGTRGMLAMARQLIFARSFDVLHGGDTYYELAQELTHAHGLHWVDERSAWCKLDERGDVEDVARVEISEGSTASLKTTVVAISRKVLDLHMAATDTCTLQMFDSDVHPAEFHGFDGGVEKQFVDAQNGLVMKYRLDSNRASYFRGGQILPPPMNAREFGEAIFAKSREAKQYATFITQDFKNHRVGEVSCGPAALASYFDKDLTLPFQTSPVFFRPEVLDKYKADPDKYRLESRSITCRNAWHLRTYDFNDAGQVHTMIGYLGDLPYDEQLYWKSFNEKPKAPISKRSLKTDFQGTFDDERDPLDQLKETLRMLSESKPDWFSFRESKLLDQLHYPLTSSIKGWNEVIVTLAKCVTEGLEKRFLEKAARRRGSVGDPKWGPIKWAAELLKQLEVDDDRLAEICSPLFEVQRLRSKLGGTHASGDEANAIRKQLIKTYGTPLGHIKALAAQLSQSLAALDELFASVST</sequence>
<protein>
    <submittedName>
        <fullName evidence="1">Uncharacterized protein</fullName>
    </submittedName>
</protein>
<proteinExistence type="predicted"/>
<evidence type="ECO:0000313" key="2">
    <source>
        <dbReference type="Proteomes" id="UP001629235"/>
    </source>
</evidence>
<gene>
    <name evidence="1" type="ORF">PQR01_37580</name>
</gene>
<reference evidence="1 2" key="1">
    <citation type="journal article" date="2024" name="Chem. Sci.">
        <title>Discovery of megapolipeptins by genome mining of a Burkholderiales bacteria collection.</title>
        <authorList>
            <person name="Paulo B.S."/>
            <person name="Recchia M.J.J."/>
            <person name="Lee S."/>
            <person name="Fergusson C.H."/>
            <person name="Romanowski S.B."/>
            <person name="Hernandez A."/>
            <person name="Krull N."/>
            <person name="Liu D.Y."/>
            <person name="Cavanagh H."/>
            <person name="Bos A."/>
            <person name="Gray C.A."/>
            <person name="Murphy B.T."/>
            <person name="Linington R.G."/>
            <person name="Eustaquio A.S."/>
        </authorList>
    </citation>
    <scope>NUCLEOTIDE SEQUENCE [LARGE SCALE GENOMIC DNA]</scope>
    <source>
        <strain evidence="1 2">RL18-126-BIB-B</strain>
    </source>
</reference>